<comment type="caution">
    <text evidence="7">The sequence shown here is derived from an EMBL/GenBank/DDBJ whole genome shotgun (WGS) entry which is preliminary data.</text>
</comment>
<reference evidence="7 8" key="1">
    <citation type="submission" date="2013-03" db="EMBL/GenBank/DDBJ databases">
        <title>The Genome Sequence of Capronia coronata CBS 617.96.</title>
        <authorList>
            <consortium name="The Broad Institute Genomics Platform"/>
            <person name="Cuomo C."/>
            <person name="de Hoog S."/>
            <person name="Gorbushina A."/>
            <person name="Walker B."/>
            <person name="Young S.K."/>
            <person name="Zeng Q."/>
            <person name="Gargeya S."/>
            <person name="Fitzgerald M."/>
            <person name="Haas B."/>
            <person name="Abouelleil A."/>
            <person name="Allen A.W."/>
            <person name="Alvarado L."/>
            <person name="Arachchi H.M."/>
            <person name="Berlin A.M."/>
            <person name="Chapman S.B."/>
            <person name="Gainer-Dewar J."/>
            <person name="Goldberg J."/>
            <person name="Griggs A."/>
            <person name="Gujja S."/>
            <person name="Hansen M."/>
            <person name="Howarth C."/>
            <person name="Imamovic A."/>
            <person name="Ireland A."/>
            <person name="Larimer J."/>
            <person name="McCowan C."/>
            <person name="Murphy C."/>
            <person name="Pearson M."/>
            <person name="Poon T.W."/>
            <person name="Priest M."/>
            <person name="Roberts A."/>
            <person name="Saif S."/>
            <person name="Shea T."/>
            <person name="Sisk P."/>
            <person name="Sykes S."/>
            <person name="Wortman J."/>
            <person name="Nusbaum C."/>
            <person name="Birren B."/>
        </authorList>
    </citation>
    <scope>NUCLEOTIDE SEQUENCE [LARGE SCALE GENOMIC DNA]</scope>
    <source>
        <strain evidence="7 8">CBS 617.96</strain>
    </source>
</reference>
<dbReference type="EMBL" id="AMWN01000004">
    <property type="protein sequence ID" value="EXJ88749.1"/>
    <property type="molecule type" value="Genomic_DNA"/>
</dbReference>
<comment type="similarity">
    <text evidence="2">Belongs to the purine-cytosine permease (2.A.39) family.</text>
</comment>
<evidence type="ECO:0000256" key="4">
    <source>
        <dbReference type="ARBA" id="ARBA00022989"/>
    </source>
</evidence>
<evidence type="ECO:0000256" key="6">
    <source>
        <dbReference type="SAM" id="Phobius"/>
    </source>
</evidence>
<keyword evidence="3 6" id="KW-0812">Transmembrane</keyword>
<dbReference type="InterPro" id="IPR012681">
    <property type="entry name" value="NCS1"/>
</dbReference>
<evidence type="ECO:0000256" key="2">
    <source>
        <dbReference type="ARBA" id="ARBA00008974"/>
    </source>
</evidence>
<dbReference type="GO" id="GO:0015205">
    <property type="term" value="F:nucleobase transmembrane transporter activity"/>
    <property type="evidence" value="ECO:0007669"/>
    <property type="project" value="TreeGrafter"/>
</dbReference>
<feature type="transmembrane region" description="Helical" evidence="6">
    <location>
        <begin position="241"/>
        <end position="261"/>
    </location>
</feature>
<dbReference type="OrthoDB" id="2018619at2759"/>
<dbReference type="CDD" id="cd11482">
    <property type="entry name" value="SLC-NCS1sbd_NRT1-like"/>
    <property type="match status" value="1"/>
</dbReference>
<dbReference type="HOGENOM" id="CLU_021555_2_0_1"/>
<gene>
    <name evidence="7" type="ORF">A1O1_05681</name>
</gene>
<feature type="transmembrane region" description="Helical" evidence="6">
    <location>
        <begin position="197"/>
        <end position="220"/>
    </location>
</feature>
<dbReference type="FunFam" id="1.10.4160.10:FF:000001">
    <property type="entry name" value="Uracil permease, putative"/>
    <property type="match status" value="1"/>
</dbReference>
<dbReference type="GeneID" id="19160554"/>
<evidence type="ECO:0000256" key="3">
    <source>
        <dbReference type="ARBA" id="ARBA00022692"/>
    </source>
</evidence>
<evidence type="ECO:0008006" key="9">
    <source>
        <dbReference type="Google" id="ProtNLM"/>
    </source>
</evidence>
<feature type="transmembrane region" description="Helical" evidence="6">
    <location>
        <begin position="367"/>
        <end position="387"/>
    </location>
</feature>
<feature type="transmembrane region" description="Helical" evidence="6">
    <location>
        <begin position="44"/>
        <end position="61"/>
    </location>
</feature>
<evidence type="ECO:0000313" key="7">
    <source>
        <dbReference type="EMBL" id="EXJ88749.1"/>
    </source>
</evidence>
<name>W9Z2K6_9EURO</name>
<dbReference type="Gene3D" id="1.10.4160.10">
    <property type="entry name" value="Hydantoin permease"/>
    <property type="match status" value="1"/>
</dbReference>
<dbReference type="NCBIfam" id="TIGR00800">
    <property type="entry name" value="ncs1"/>
    <property type="match status" value="1"/>
</dbReference>
<evidence type="ECO:0000256" key="5">
    <source>
        <dbReference type="ARBA" id="ARBA00023136"/>
    </source>
</evidence>
<evidence type="ECO:0000256" key="1">
    <source>
        <dbReference type="ARBA" id="ARBA00004141"/>
    </source>
</evidence>
<feature type="transmembrane region" description="Helical" evidence="6">
    <location>
        <begin position="399"/>
        <end position="423"/>
    </location>
</feature>
<dbReference type="InterPro" id="IPR001248">
    <property type="entry name" value="Pur-cyt_permease"/>
</dbReference>
<proteinExistence type="inferred from homology"/>
<sequence>MTFVAELKRRIVAKGAENVNKKDAWLDNDDIRPLALKDRTWTQLTYFVFWISANASVANWYGGSAAQSAGLNMWEVLACTVVGDFLIAIVFVVNGRAGAVYHVGYPVLNRASFGIYGAWWPTFNRAVMATVWNGVNGVQGGQCVYTMLHAIFPGIARIPNTMGSGSAMTSASMIGYIIFWLATACSLVIPIPKMRPFVYIKLGVYIVSAACMLGWTMTLAGGAGPVISQPSTVHGTEKSWLMAKYIFINMGSSATFASNAADFQRYAKKPNDVLLGNIFGFPFAAFLVSIVGQLVASSSTLIFGELVWNPLDLLDRLQTENYTAKNRAGCFFIALMFAYSALFSSVFENSLPAGNDIAALFPKYISVRTGMFICQLVSLAINPWYLLGTASAFINFLASYQIFLSSITGVLICNYFMIARGYFNVPDLYSSRKSGVYHFWHGWNFRAYIAYVVAIAPNFPGFLGNMGVKMPLGITRFYYFAYPVGIAISFVVFWVCNLVWKPEMMMPLNEWHEPKNYIRPEEDTESGVIIEGNAVEDESDSGAKTSDEKMHVKEGIMTNL</sequence>
<feature type="transmembrane region" description="Helical" evidence="6">
    <location>
        <begin position="328"/>
        <end position="347"/>
    </location>
</feature>
<keyword evidence="4 6" id="KW-1133">Transmembrane helix</keyword>
<accession>W9Z2K6</accession>
<evidence type="ECO:0000313" key="8">
    <source>
        <dbReference type="Proteomes" id="UP000019484"/>
    </source>
</evidence>
<dbReference type="AlphaFoldDB" id="W9Z2K6"/>
<feature type="transmembrane region" description="Helical" evidence="6">
    <location>
        <begin position="443"/>
        <end position="465"/>
    </location>
</feature>
<dbReference type="InterPro" id="IPR045225">
    <property type="entry name" value="Uracil/uridine/allantoin_perm"/>
</dbReference>
<dbReference type="PANTHER" id="PTHR30618:SF1">
    <property type="entry name" value="URIDINE PERMEASE"/>
    <property type="match status" value="1"/>
</dbReference>
<dbReference type="GO" id="GO:0005886">
    <property type="term" value="C:plasma membrane"/>
    <property type="evidence" value="ECO:0007669"/>
    <property type="project" value="TreeGrafter"/>
</dbReference>
<dbReference type="Proteomes" id="UP000019484">
    <property type="component" value="Unassembled WGS sequence"/>
</dbReference>
<dbReference type="Pfam" id="PF02133">
    <property type="entry name" value="Transp_cyt_pur"/>
    <property type="match status" value="1"/>
</dbReference>
<feature type="transmembrane region" description="Helical" evidence="6">
    <location>
        <begin position="477"/>
        <end position="500"/>
    </location>
</feature>
<feature type="transmembrane region" description="Helical" evidence="6">
    <location>
        <begin position="173"/>
        <end position="191"/>
    </location>
</feature>
<keyword evidence="5 6" id="KW-0472">Membrane</keyword>
<organism evidence="7 8">
    <name type="scientific">Capronia coronata CBS 617.96</name>
    <dbReference type="NCBI Taxonomy" id="1182541"/>
    <lineage>
        <taxon>Eukaryota</taxon>
        <taxon>Fungi</taxon>
        <taxon>Dikarya</taxon>
        <taxon>Ascomycota</taxon>
        <taxon>Pezizomycotina</taxon>
        <taxon>Eurotiomycetes</taxon>
        <taxon>Chaetothyriomycetidae</taxon>
        <taxon>Chaetothyriales</taxon>
        <taxon>Herpotrichiellaceae</taxon>
        <taxon>Capronia</taxon>
    </lineage>
</organism>
<protein>
    <recommendedName>
        <fullName evidence="9">NCS1 family nucleobase:cation symporter-1</fullName>
    </recommendedName>
</protein>
<keyword evidence="8" id="KW-1185">Reference proteome</keyword>
<dbReference type="PANTHER" id="PTHR30618">
    <property type="entry name" value="NCS1 FAMILY PURINE/PYRIMIDINE TRANSPORTER"/>
    <property type="match status" value="1"/>
</dbReference>
<dbReference type="RefSeq" id="XP_007724755.1">
    <property type="nucleotide sequence ID" value="XM_007726565.1"/>
</dbReference>
<dbReference type="eggNOG" id="KOG2466">
    <property type="taxonomic scope" value="Eukaryota"/>
</dbReference>
<comment type="subcellular location">
    <subcellularLocation>
        <location evidence="1">Membrane</location>
        <topology evidence="1">Multi-pass membrane protein</topology>
    </subcellularLocation>
</comment>
<feature type="transmembrane region" description="Helical" evidence="6">
    <location>
        <begin position="73"/>
        <end position="93"/>
    </location>
</feature>
<feature type="transmembrane region" description="Helical" evidence="6">
    <location>
        <begin position="281"/>
        <end position="308"/>
    </location>
</feature>